<keyword evidence="1" id="KW-0812">Transmembrane</keyword>
<feature type="transmembrane region" description="Helical" evidence="1">
    <location>
        <begin position="259"/>
        <end position="284"/>
    </location>
</feature>
<dbReference type="InterPro" id="IPR019430">
    <property type="entry name" value="7TM_GPCR_serpentine_rcpt_Srx"/>
</dbReference>
<dbReference type="STRING" id="135651.G0MRQ7"/>
<dbReference type="OMA" id="ACNSDIH"/>
<feature type="transmembrane region" description="Helical" evidence="1">
    <location>
        <begin position="138"/>
        <end position="164"/>
    </location>
</feature>
<reference evidence="4" key="1">
    <citation type="submission" date="2011-07" db="EMBL/GenBank/DDBJ databases">
        <authorList>
            <consortium name="Caenorhabditis brenneri Sequencing and Analysis Consortium"/>
            <person name="Wilson R.K."/>
        </authorList>
    </citation>
    <scope>NUCLEOTIDE SEQUENCE [LARGE SCALE GENOMIC DNA]</scope>
    <source>
        <strain evidence="4">PB2801</strain>
    </source>
</reference>
<dbReference type="Proteomes" id="UP000008068">
    <property type="component" value="Unassembled WGS sequence"/>
</dbReference>
<dbReference type="eggNOG" id="ENOG502RB7F">
    <property type="taxonomic scope" value="Eukaryota"/>
</dbReference>
<accession>G0MRQ7</accession>
<dbReference type="PANTHER" id="PTHR46611">
    <property type="entry name" value="SERPENTINE RECEPTOR, CLASS X-RELATED"/>
    <property type="match status" value="1"/>
</dbReference>
<name>G0MRQ7_CAEBE</name>
<evidence type="ECO:0000313" key="3">
    <source>
        <dbReference type="EMBL" id="EGT42623.1"/>
    </source>
</evidence>
<feature type="transmembrane region" description="Helical" evidence="1">
    <location>
        <begin position="15"/>
        <end position="39"/>
    </location>
</feature>
<keyword evidence="1" id="KW-0472">Membrane</keyword>
<evidence type="ECO:0000256" key="1">
    <source>
        <dbReference type="SAM" id="Phobius"/>
    </source>
</evidence>
<dbReference type="HOGENOM" id="CLU_070417_0_0_1"/>
<gene>
    <name evidence="3" type="primary">Cbn-srx-130</name>
    <name evidence="3" type="ORF">CAEBREN_00775</name>
</gene>
<dbReference type="InParanoid" id="G0MRQ7"/>
<feature type="domain" description="7TM GPCR serpentine receptor class x (Srx)" evidence="2">
    <location>
        <begin position="25"/>
        <end position="285"/>
    </location>
</feature>
<evidence type="ECO:0000313" key="4">
    <source>
        <dbReference type="Proteomes" id="UP000008068"/>
    </source>
</evidence>
<feature type="transmembrane region" description="Helical" evidence="1">
    <location>
        <begin position="60"/>
        <end position="82"/>
    </location>
</feature>
<dbReference type="OrthoDB" id="5828643at2759"/>
<keyword evidence="4" id="KW-1185">Reference proteome</keyword>
<dbReference type="PANTHER" id="PTHR46611:SF1">
    <property type="entry name" value="7TM GPCR SERPENTINE RECEPTOR CLASS X (SRX) DOMAIN-CONTAINING PROTEIN"/>
    <property type="match status" value="1"/>
</dbReference>
<dbReference type="EMBL" id="GL379809">
    <property type="protein sequence ID" value="EGT42623.1"/>
    <property type="molecule type" value="Genomic_DNA"/>
</dbReference>
<feature type="transmembrane region" description="Helical" evidence="1">
    <location>
        <begin position="102"/>
        <end position="126"/>
    </location>
</feature>
<dbReference type="AlphaFoldDB" id="G0MRQ7"/>
<sequence>MDIEYPAMMNMNYGFYIFSIIITLLTSFTGFLVNFYFVSKSMFLTKSSFNGFRKLCIVKTINNSIICSTFLFWVMPVTLLGLTYSELNYSANRFLSGISAMWAYILNSLIQVCLACNRFYGLYFPFGIKIWKHVPMTNLAIMIAITITSVLSLVTFPVGCGYVYDPSFFLWRPEDHECSKRISVIFPFVILTTTIITNIFNVAVGIRLLVRKIGGVREQEAKERRKRWMIMFTQSVLQDCLQLFDTVNSYYIVLLSEKVWFQFIFVTLSLVTISALDGLVMFACNSDIHPTWIKKLTSKKSKTIPVPVTCSAQSFHK</sequence>
<proteinExistence type="predicted"/>
<dbReference type="FunCoup" id="G0MRQ7">
    <property type="interactions" value="2"/>
</dbReference>
<protein>
    <submittedName>
        <fullName evidence="3">CBN-SRX-130 protein</fullName>
    </submittedName>
</protein>
<feature type="transmembrane region" description="Helical" evidence="1">
    <location>
        <begin position="184"/>
        <end position="210"/>
    </location>
</feature>
<dbReference type="Pfam" id="PF10328">
    <property type="entry name" value="7TM_GPCR_Srx"/>
    <property type="match status" value="1"/>
</dbReference>
<evidence type="ECO:0000259" key="2">
    <source>
        <dbReference type="Pfam" id="PF10328"/>
    </source>
</evidence>
<keyword evidence="1" id="KW-1133">Transmembrane helix</keyword>
<organism evidence="4">
    <name type="scientific">Caenorhabditis brenneri</name>
    <name type="common">Nematode worm</name>
    <dbReference type="NCBI Taxonomy" id="135651"/>
    <lineage>
        <taxon>Eukaryota</taxon>
        <taxon>Metazoa</taxon>
        <taxon>Ecdysozoa</taxon>
        <taxon>Nematoda</taxon>
        <taxon>Chromadorea</taxon>
        <taxon>Rhabditida</taxon>
        <taxon>Rhabditina</taxon>
        <taxon>Rhabditomorpha</taxon>
        <taxon>Rhabditoidea</taxon>
        <taxon>Rhabditidae</taxon>
        <taxon>Peloderinae</taxon>
        <taxon>Caenorhabditis</taxon>
    </lineage>
</organism>